<dbReference type="PANTHER" id="PTHR23389">
    <property type="entry name" value="CHROMOSOME TRANSMISSION FIDELITY FACTOR 18"/>
    <property type="match status" value="1"/>
</dbReference>
<dbReference type="InterPro" id="IPR001357">
    <property type="entry name" value="BRCT_dom"/>
</dbReference>
<feature type="binding site" evidence="14">
    <location>
        <position position="116"/>
    </location>
    <ligand>
        <name>NAD(+)</name>
        <dbReference type="ChEBI" id="CHEBI:57540"/>
    </ligand>
</feature>
<dbReference type="Proteomes" id="UP000298602">
    <property type="component" value="Chromosome"/>
</dbReference>
<dbReference type="CDD" id="cd00114">
    <property type="entry name" value="LIGANc"/>
    <property type="match status" value="1"/>
</dbReference>
<dbReference type="NCBIfam" id="TIGR00575">
    <property type="entry name" value="dnlj"/>
    <property type="match status" value="1"/>
</dbReference>
<dbReference type="Gene3D" id="1.10.150.20">
    <property type="entry name" value="5' to 3' exonuclease, C-terminal subdomain"/>
    <property type="match status" value="2"/>
</dbReference>
<dbReference type="InterPro" id="IPR013839">
    <property type="entry name" value="DNAligase_adenylation"/>
</dbReference>
<dbReference type="InterPro" id="IPR010994">
    <property type="entry name" value="RuvA_2-like"/>
</dbReference>
<dbReference type="InterPro" id="IPR001679">
    <property type="entry name" value="DNA_ligase"/>
</dbReference>
<keyword evidence="14" id="KW-0464">Manganese</keyword>
<keyword evidence="5 14" id="KW-0235">DNA replication</keyword>
<evidence type="ECO:0000256" key="15">
    <source>
        <dbReference type="RuleBase" id="RU000618"/>
    </source>
</evidence>
<dbReference type="PROSITE" id="PS01056">
    <property type="entry name" value="DNA_LIGASE_N2"/>
    <property type="match status" value="1"/>
</dbReference>
<dbReference type="PIRSF" id="PIRSF001604">
    <property type="entry name" value="LigA"/>
    <property type="match status" value="1"/>
</dbReference>
<gene>
    <name evidence="14 17" type="primary">ligA</name>
    <name evidence="17" type="ORF">FDQ92_08865</name>
</gene>
<dbReference type="GO" id="GO:0005829">
    <property type="term" value="C:cytosol"/>
    <property type="evidence" value="ECO:0007669"/>
    <property type="project" value="TreeGrafter"/>
</dbReference>
<keyword evidence="9 14" id="KW-0460">Magnesium</keyword>
<dbReference type="FunFam" id="2.40.50.140:FF:000012">
    <property type="entry name" value="DNA ligase"/>
    <property type="match status" value="1"/>
</dbReference>
<keyword evidence="8 14" id="KW-0862">Zinc</keyword>
<dbReference type="PANTHER" id="PTHR23389:SF9">
    <property type="entry name" value="DNA LIGASE"/>
    <property type="match status" value="1"/>
</dbReference>
<reference evidence="17 18" key="1">
    <citation type="submission" date="2019-05" db="EMBL/GenBank/DDBJ databases">
        <title>The Complete Genome Sequence of the n-alkane-degrading Desulfoglaeba alkanexedens ALDC reveals multiple alkylsuccinate synthase gene clusters.</title>
        <authorList>
            <person name="Callaghan A.V."/>
            <person name="Davidova I.A."/>
            <person name="Duncan K.E."/>
            <person name="Morris B."/>
            <person name="McInerney M.J."/>
        </authorList>
    </citation>
    <scope>NUCLEOTIDE SEQUENCE [LARGE SCALE GENOMIC DNA]</scope>
    <source>
        <strain evidence="17 18">ALDC</strain>
    </source>
</reference>
<dbReference type="Gene3D" id="6.20.10.30">
    <property type="match status" value="1"/>
</dbReference>
<feature type="active site" description="N6-AMP-lysine intermediate" evidence="14">
    <location>
        <position position="118"/>
    </location>
</feature>
<dbReference type="GO" id="GO:0006260">
    <property type="term" value="P:DNA replication"/>
    <property type="evidence" value="ECO:0007669"/>
    <property type="project" value="UniProtKB-KW"/>
</dbReference>
<dbReference type="Pfam" id="PF01653">
    <property type="entry name" value="DNA_ligase_aden"/>
    <property type="match status" value="1"/>
</dbReference>
<keyword evidence="7 14" id="KW-0227">DNA damage</keyword>
<keyword evidence="6 14" id="KW-0479">Metal-binding</keyword>
<comment type="function">
    <text evidence="1 14">DNA ligase that catalyzes the formation of phosphodiester linkages between 5'-phosphoryl and 3'-hydroxyl groups in double-stranded DNA using NAD as a coenzyme and as the energy source for the reaction. It is essential for DNA replication and repair of damaged DNA.</text>
</comment>
<feature type="domain" description="BRCT" evidence="16">
    <location>
        <begin position="599"/>
        <end position="678"/>
    </location>
</feature>
<dbReference type="Pfam" id="PF14520">
    <property type="entry name" value="HHH_5"/>
    <property type="match status" value="1"/>
</dbReference>
<dbReference type="InterPro" id="IPR003583">
    <property type="entry name" value="Hlx-hairpin-Hlx_DNA-bd_motif"/>
</dbReference>
<evidence type="ECO:0000256" key="2">
    <source>
        <dbReference type="ARBA" id="ARBA00012722"/>
    </source>
</evidence>
<feature type="binding site" evidence="14">
    <location>
        <position position="180"/>
    </location>
    <ligand>
        <name>NAD(+)</name>
        <dbReference type="ChEBI" id="CHEBI:57540"/>
    </ligand>
</feature>
<dbReference type="InterPro" id="IPR004150">
    <property type="entry name" value="NAD_DNA_ligase_OB"/>
</dbReference>
<dbReference type="FunFam" id="1.10.287.610:FF:000002">
    <property type="entry name" value="DNA ligase"/>
    <property type="match status" value="1"/>
</dbReference>
<feature type="binding site" evidence="14">
    <location>
        <position position="437"/>
    </location>
    <ligand>
        <name>Zn(2+)</name>
        <dbReference type="ChEBI" id="CHEBI:29105"/>
    </ligand>
</feature>
<dbReference type="RefSeq" id="WP_137424287.1">
    <property type="nucleotide sequence ID" value="NZ_CP040098.1"/>
</dbReference>
<dbReference type="EC" id="6.5.1.2" evidence="2 14"/>
<dbReference type="Gene3D" id="1.10.287.610">
    <property type="entry name" value="Helix hairpin bin"/>
    <property type="match status" value="1"/>
</dbReference>
<dbReference type="SMART" id="SM00278">
    <property type="entry name" value="HhH1"/>
    <property type="match status" value="4"/>
</dbReference>
<dbReference type="InterPro" id="IPR018239">
    <property type="entry name" value="DNA_ligase_AS"/>
</dbReference>
<evidence type="ECO:0000256" key="10">
    <source>
        <dbReference type="ARBA" id="ARBA00023027"/>
    </source>
</evidence>
<dbReference type="Pfam" id="PF03119">
    <property type="entry name" value="DNA_ligase_ZBD"/>
    <property type="match status" value="1"/>
</dbReference>
<comment type="cofactor">
    <cofactor evidence="14">
        <name>Mg(2+)</name>
        <dbReference type="ChEBI" id="CHEBI:18420"/>
    </cofactor>
    <cofactor evidence="14">
        <name>Mn(2+)</name>
        <dbReference type="ChEBI" id="CHEBI:29035"/>
    </cofactor>
</comment>
<dbReference type="NCBIfam" id="NF005932">
    <property type="entry name" value="PRK07956.1"/>
    <property type="match status" value="1"/>
</dbReference>
<keyword evidence="4 14" id="KW-0436">Ligase</keyword>
<dbReference type="InterPro" id="IPR013840">
    <property type="entry name" value="DNAligase_N"/>
</dbReference>
<dbReference type="SMART" id="SM00532">
    <property type="entry name" value="LIGANc"/>
    <property type="match status" value="1"/>
</dbReference>
<comment type="similarity">
    <text evidence="13 14">Belongs to the NAD-dependent DNA ligase family. LigA subfamily.</text>
</comment>
<dbReference type="FunFam" id="1.10.150.20:FF:000006">
    <property type="entry name" value="DNA ligase"/>
    <property type="match status" value="1"/>
</dbReference>
<dbReference type="PROSITE" id="PS50172">
    <property type="entry name" value="BRCT"/>
    <property type="match status" value="1"/>
</dbReference>
<dbReference type="FunFam" id="1.10.150.20:FF:000007">
    <property type="entry name" value="DNA ligase"/>
    <property type="match status" value="1"/>
</dbReference>
<comment type="catalytic activity">
    <reaction evidence="12 14 15">
        <text>NAD(+) + (deoxyribonucleotide)n-3'-hydroxyl + 5'-phospho-(deoxyribonucleotide)m = (deoxyribonucleotide)n+m + AMP + beta-nicotinamide D-nucleotide.</text>
        <dbReference type="EC" id="6.5.1.2"/>
    </reaction>
</comment>
<evidence type="ECO:0000313" key="18">
    <source>
        <dbReference type="Proteomes" id="UP000298602"/>
    </source>
</evidence>
<protein>
    <recommendedName>
        <fullName evidence="3 14">DNA ligase</fullName>
        <ecNumber evidence="2 14">6.5.1.2</ecNumber>
    </recommendedName>
    <alternativeName>
        <fullName evidence="14">Polydeoxyribonucleotide synthase [NAD(+)]</fullName>
    </alternativeName>
</protein>
<keyword evidence="11 14" id="KW-0234">DNA repair</keyword>
<evidence type="ECO:0000259" key="16">
    <source>
        <dbReference type="PROSITE" id="PS50172"/>
    </source>
</evidence>
<dbReference type="CDD" id="cd17748">
    <property type="entry name" value="BRCT_DNA_ligase_like"/>
    <property type="match status" value="1"/>
</dbReference>
<evidence type="ECO:0000256" key="1">
    <source>
        <dbReference type="ARBA" id="ARBA00004067"/>
    </source>
</evidence>
<dbReference type="InterPro" id="IPR041663">
    <property type="entry name" value="DisA/LigA_HHH"/>
</dbReference>
<feature type="binding site" evidence="14">
    <location>
        <position position="139"/>
    </location>
    <ligand>
        <name>NAD(+)</name>
        <dbReference type="ChEBI" id="CHEBI:57540"/>
    </ligand>
</feature>
<dbReference type="Gene3D" id="3.30.470.30">
    <property type="entry name" value="DNA ligase/mRNA capping enzyme"/>
    <property type="match status" value="1"/>
</dbReference>
<evidence type="ECO:0000313" key="17">
    <source>
        <dbReference type="EMBL" id="QCQ22261.1"/>
    </source>
</evidence>
<proteinExistence type="inferred from homology"/>
<evidence type="ECO:0000256" key="9">
    <source>
        <dbReference type="ARBA" id="ARBA00022842"/>
    </source>
</evidence>
<dbReference type="Gene3D" id="2.40.50.140">
    <property type="entry name" value="Nucleic acid-binding proteins"/>
    <property type="match status" value="1"/>
</dbReference>
<organism evidence="17 18">
    <name type="scientific">Desulfoglaeba alkanexedens ALDC</name>
    <dbReference type="NCBI Taxonomy" id="980445"/>
    <lineage>
        <taxon>Bacteria</taxon>
        <taxon>Pseudomonadati</taxon>
        <taxon>Thermodesulfobacteriota</taxon>
        <taxon>Syntrophobacteria</taxon>
        <taxon>Syntrophobacterales</taxon>
        <taxon>Syntrophobacteraceae</taxon>
        <taxon>Desulfoglaeba</taxon>
    </lineage>
</organism>
<dbReference type="AlphaFoldDB" id="A0A4V1ERN5"/>
<dbReference type="SUPFAM" id="SSF47781">
    <property type="entry name" value="RuvA domain 2-like"/>
    <property type="match status" value="1"/>
</dbReference>
<feature type="binding site" evidence="14">
    <location>
        <begin position="35"/>
        <end position="39"/>
    </location>
    <ligand>
        <name>NAD(+)</name>
        <dbReference type="ChEBI" id="CHEBI:57540"/>
    </ligand>
</feature>
<evidence type="ECO:0000256" key="13">
    <source>
        <dbReference type="ARBA" id="ARBA00060881"/>
    </source>
</evidence>
<evidence type="ECO:0000256" key="4">
    <source>
        <dbReference type="ARBA" id="ARBA00022598"/>
    </source>
</evidence>
<sequence length="678" mass="75469">MEDKAAVRERIEELKRQIRYHDYRYYALDSPEISDAEYDRLFRELVELEEAHPEFADPDSPTRRVGFPPLEAFPTFEHRVPMLSLENAMSESELREFDRRVRKLLEHAGPVEYVAEPKMDGLAVEVVYVDGVLSSAGTRGDGYHGEDVTPNVKTIRAVPLRLFTAGGGPSLPEYLTVRGEVYMDRADFERLNREREAAGEPLFANPRNAAAGSLRQLDSSITAKRPLKVFFYGVGLVEGATFETQWEILETLRSWGLPVNPLSRVCKGAEDVVAFFNEIESERPRLPYEVDGVVAKVNRIDWQRKIGEKSRSPRWAIAYKFSPHQGRSRVLDIVVQVGRTGVLTPVAVLEPISVGGVVIRRATLHNQDEIERKDIRVGDEVVVQRAGDVIPEVVRVVTEKRTGKEKPFRMVSRCPSCGGEVVRLPGEAVHRCLNRNCPAQIKASLRHFAGRSAMDIEGLGKEIISLLVDRGLVASPADLYEIRPEHLKDLPGFAEKSATNLVQAIERSKDVSLAAFIHALGIPHVGEYLAQVLADHFGSIEALQNATAEELEAISGVGEKVASSILNYFHNPENRRLVQRLREVGVRPRVDRETKPAAPADSFWKDLSVVFTGTLSSMTREEAKKRVVALGARVVENVSKKTDVVVVGSDPGSKLEKARALGVRIMDEAEFLARVGAE</sequence>
<feature type="binding site" evidence="14">
    <location>
        <position position="414"/>
    </location>
    <ligand>
        <name>Zn(2+)</name>
        <dbReference type="ChEBI" id="CHEBI:29105"/>
    </ligand>
</feature>
<feature type="binding site" evidence="14">
    <location>
        <position position="432"/>
    </location>
    <ligand>
        <name>Zn(2+)</name>
        <dbReference type="ChEBI" id="CHEBI:29105"/>
    </ligand>
</feature>
<feature type="binding site" evidence="14">
    <location>
        <begin position="84"/>
        <end position="85"/>
    </location>
    <ligand>
        <name>NAD(+)</name>
        <dbReference type="ChEBI" id="CHEBI:57540"/>
    </ligand>
</feature>
<evidence type="ECO:0000256" key="6">
    <source>
        <dbReference type="ARBA" id="ARBA00022723"/>
    </source>
</evidence>
<dbReference type="SUPFAM" id="SSF52113">
    <property type="entry name" value="BRCT domain"/>
    <property type="match status" value="1"/>
</dbReference>
<evidence type="ECO:0000256" key="5">
    <source>
        <dbReference type="ARBA" id="ARBA00022705"/>
    </source>
</evidence>
<dbReference type="Pfam" id="PF22745">
    <property type="entry name" value="Nlig-Ia"/>
    <property type="match status" value="1"/>
</dbReference>
<dbReference type="HAMAP" id="MF_01588">
    <property type="entry name" value="DNA_ligase_A"/>
    <property type="match status" value="1"/>
</dbReference>
<dbReference type="SUPFAM" id="SSF50249">
    <property type="entry name" value="Nucleic acid-binding proteins"/>
    <property type="match status" value="1"/>
</dbReference>
<dbReference type="OrthoDB" id="9759736at2"/>
<dbReference type="FunFam" id="3.30.470.30:FF:000001">
    <property type="entry name" value="DNA ligase"/>
    <property type="match status" value="1"/>
</dbReference>
<feature type="binding site" evidence="14">
    <location>
        <position position="417"/>
    </location>
    <ligand>
        <name>Zn(2+)</name>
        <dbReference type="ChEBI" id="CHEBI:29105"/>
    </ligand>
</feature>
<dbReference type="KEGG" id="dax:FDQ92_08865"/>
<dbReference type="GO" id="GO:0003911">
    <property type="term" value="F:DNA ligase (NAD+) activity"/>
    <property type="evidence" value="ECO:0007669"/>
    <property type="project" value="UniProtKB-UniRule"/>
</dbReference>
<dbReference type="InterPro" id="IPR033136">
    <property type="entry name" value="DNA_ligase_CS"/>
</dbReference>
<dbReference type="GO" id="GO:0046872">
    <property type="term" value="F:metal ion binding"/>
    <property type="evidence" value="ECO:0007669"/>
    <property type="project" value="UniProtKB-KW"/>
</dbReference>
<dbReference type="PROSITE" id="PS01055">
    <property type="entry name" value="DNA_LIGASE_N1"/>
    <property type="match status" value="1"/>
</dbReference>
<feature type="binding site" evidence="14">
    <location>
        <position position="296"/>
    </location>
    <ligand>
        <name>NAD(+)</name>
        <dbReference type="ChEBI" id="CHEBI:57540"/>
    </ligand>
</feature>
<keyword evidence="10 14" id="KW-0520">NAD</keyword>
<evidence type="ECO:0000256" key="11">
    <source>
        <dbReference type="ARBA" id="ARBA00023204"/>
    </source>
</evidence>
<evidence type="ECO:0000256" key="12">
    <source>
        <dbReference type="ARBA" id="ARBA00034005"/>
    </source>
</evidence>
<dbReference type="SMART" id="SM00292">
    <property type="entry name" value="BRCT"/>
    <property type="match status" value="1"/>
</dbReference>
<evidence type="ECO:0000256" key="3">
    <source>
        <dbReference type="ARBA" id="ARBA00013308"/>
    </source>
</evidence>
<dbReference type="InterPro" id="IPR004149">
    <property type="entry name" value="Znf_DNAligase_C4"/>
</dbReference>
<dbReference type="Gene3D" id="3.40.50.10190">
    <property type="entry name" value="BRCT domain"/>
    <property type="match status" value="1"/>
</dbReference>
<accession>A0A4V1ERN5</accession>
<dbReference type="GO" id="GO:0003677">
    <property type="term" value="F:DNA binding"/>
    <property type="evidence" value="ECO:0007669"/>
    <property type="project" value="InterPro"/>
</dbReference>
<dbReference type="SUPFAM" id="SSF56091">
    <property type="entry name" value="DNA ligase/mRNA capping enzyme, catalytic domain"/>
    <property type="match status" value="1"/>
</dbReference>
<evidence type="ECO:0000256" key="8">
    <source>
        <dbReference type="ARBA" id="ARBA00022833"/>
    </source>
</evidence>
<dbReference type="InterPro" id="IPR012340">
    <property type="entry name" value="NA-bd_OB-fold"/>
</dbReference>
<dbReference type="EMBL" id="CP040098">
    <property type="protein sequence ID" value="QCQ22261.1"/>
    <property type="molecule type" value="Genomic_DNA"/>
</dbReference>
<dbReference type="InterPro" id="IPR036420">
    <property type="entry name" value="BRCT_dom_sf"/>
</dbReference>
<reference evidence="17 18" key="2">
    <citation type="submission" date="2019-05" db="EMBL/GenBank/DDBJ databases">
        <authorList>
            <person name="Suflita J.M."/>
            <person name="Marks C.R."/>
        </authorList>
    </citation>
    <scope>NUCLEOTIDE SEQUENCE [LARGE SCALE GENOMIC DNA]</scope>
    <source>
        <strain evidence="17 18">ALDC</strain>
    </source>
</reference>
<dbReference type="Pfam" id="PF00533">
    <property type="entry name" value="BRCT"/>
    <property type="match status" value="1"/>
</dbReference>
<feature type="binding site" evidence="14">
    <location>
        <position position="320"/>
    </location>
    <ligand>
        <name>NAD(+)</name>
        <dbReference type="ChEBI" id="CHEBI:57540"/>
    </ligand>
</feature>
<dbReference type="Pfam" id="PF03120">
    <property type="entry name" value="OB_DNA_ligase"/>
    <property type="match status" value="1"/>
</dbReference>
<dbReference type="GO" id="GO:0006281">
    <property type="term" value="P:DNA repair"/>
    <property type="evidence" value="ECO:0007669"/>
    <property type="project" value="UniProtKB-KW"/>
</dbReference>
<name>A0A4V1ERN5_9BACT</name>
<keyword evidence="18" id="KW-1185">Reference proteome</keyword>
<dbReference type="Pfam" id="PF12826">
    <property type="entry name" value="HHH_2"/>
    <property type="match status" value="1"/>
</dbReference>
<evidence type="ECO:0000256" key="14">
    <source>
        <dbReference type="HAMAP-Rule" id="MF_01588"/>
    </source>
</evidence>
<evidence type="ECO:0000256" key="7">
    <source>
        <dbReference type="ARBA" id="ARBA00022763"/>
    </source>
</evidence>